<evidence type="ECO:0000313" key="4">
    <source>
        <dbReference type="EMBL" id="AKF09463.1"/>
    </source>
</evidence>
<dbReference type="SUPFAM" id="SSF46689">
    <property type="entry name" value="Homeodomain-like"/>
    <property type="match status" value="1"/>
</dbReference>
<dbReference type="InterPro" id="IPR001647">
    <property type="entry name" value="HTH_TetR"/>
</dbReference>
<dbReference type="STRING" id="927083.DB32_006612"/>
<organism evidence="4 5">
    <name type="scientific">Sandaracinus amylolyticus</name>
    <dbReference type="NCBI Taxonomy" id="927083"/>
    <lineage>
        <taxon>Bacteria</taxon>
        <taxon>Pseudomonadati</taxon>
        <taxon>Myxococcota</taxon>
        <taxon>Polyangia</taxon>
        <taxon>Polyangiales</taxon>
        <taxon>Sandaracinaceae</taxon>
        <taxon>Sandaracinus</taxon>
    </lineage>
</organism>
<name>A0A0F6YLQ7_9BACT</name>
<dbReference type="PRINTS" id="PR00455">
    <property type="entry name" value="HTHTETR"/>
</dbReference>
<evidence type="ECO:0000256" key="2">
    <source>
        <dbReference type="PROSITE-ProRule" id="PRU00335"/>
    </source>
</evidence>
<accession>A0A0F6YLQ7</accession>
<dbReference type="OrthoDB" id="6430772at2"/>
<dbReference type="SUPFAM" id="SSF48498">
    <property type="entry name" value="Tetracyclin repressor-like, C-terminal domain"/>
    <property type="match status" value="1"/>
</dbReference>
<keyword evidence="1 2" id="KW-0238">DNA-binding</keyword>
<dbReference type="Gene3D" id="1.10.357.10">
    <property type="entry name" value="Tetracycline Repressor, domain 2"/>
    <property type="match status" value="1"/>
</dbReference>
<evidence type="ECO:0000313" key="5">
    <source>
        <dbReference type="Proteomes" id="UP000034883"/>
    </source>
</evidence>
<dbReference type="AlphaFoldDB" id="A0A0F6YLQ7"/>
<proteinExistence type="predicted"/>
<dbReference type="InterPro" id="IPR050109">
    <property type="entry name" value="HTH-type_TetR-like_transc_reg"/>
</dbReference>
<feature type="domain" description="HTH tetR-type" evidence="3">
    <location>
        <begin position="10"/>
        <end position="70"/>
    </location>
</feature>
<dbReference type="InterPro" id="IPR036271">
    <property type="entry name" value="Tet_transcr_reg_TetR-rel_C_sf"/>
</dbReference>
<dbReference type="Proteomes" id="UP000034883">
    <property type="component" value="Chromosome"/>
</dbReference>
<feature type="DNA-binding region" description="H-T-H motif" evidence="2">
    <location>
        <begin position="33"/>
        <end position="52"/>
    </location>
</feature>
<evidence type="ECO:0000256" key="1">
    <source>
        <dbReference type="ARBA" id="ARBA00023125"/>
    </source>
</evidence>
<dbReference type="PANTHER" id="PTHR30055:SF207">
    <property type="entry name" value="HTH-TYPE TRANSCRIPTIONAL REPRESSOR FATR"/>
    <property type="match status" value="1"/>
</dbReference>
<reference evidence="4 5" key="1">
    <citation type="submission" date="2015-03" db="EMBL/GenBank/DDBJ databases">
        <title>Genome assembly of Sandaracinus amylolyticus DSM 53668.</title>
        <authorList>
            <person name="Sharma G."/>
            <person name="Subramanian S."/>
        </authorList>
    </citation>
    <scope>NUCLEOTIDE SEQUENCE [LARGE SCALE GENOMIC DNA]</scope>
    <source>
        <strain evidence="4 5">DSM 53668</strain>
    </source>
</reference>
<protein>
    <submittedName>
        <fullName evidence="4">Transcriptional regulator, TetR family protein</fullName>
    </submittedName>
</protein>
<evidence type="ECO:0000259" key="3">
    <source>
        <dbReference type="PROSITE" id="PS50977"/>
    </source>
</evidence>
<dbReference type="Pfam" id="PF00440">
    <property type="entry name" value="TetR_N"/>
    <property type="match status" value="1"/>
</dbReference>
<dbReference type="GO" id="GO:0000976">
    <property type="term" value="F:transcription cis-regulatory region binding"/>
    <property type="evidence" value="ECO:0007669"/>
    <property type="project" value="TreeGrafter"/>
</dbReference>
<dbReference type="RefSeq" id="WP_053236505.1">
    <property type="nucleotide sequence ID" value="NZ_CP011125.1"/>
</dbReference>
<dbReference type="GO" id="GO:0003700">
    <property type="term" value="F:DNA-binding transcription factor activity"/>
    <property type="evidence" value="ECO:0007669"/>
    <property type="project" value="TreeGrafter"/>
</dbReference>
<dbReference type="InterPro" id="IPR032551">
    <property type="entry name" value="BscR_C"/>
</dbReference>
<dbReference type="EMBL" id="CP011125">
    <property type="protein sequence ID" value="AKF09463.1"/>
    <property type="molecule type" value="Genomic_DNA"/>
</dbReference>
<keyword evidence="5" id="KW-1185">Reference proteome</keyword>
<dbReference type="PANTHER" id="PTHR30055">
    <property type="entry name" value="HTH-TYPE TRANSCRIPTIONAL REGULATOR RUTR"/>
    <property type="match status" value="1"/>
</dbReference>
<dbReference type="PROSITE" id="PS50977">
    <property type="entry name" value="HTH_TETR_2"/>
    <property type="match status" value="1"/>
</dbReference>
<dbReference type="KEGG" id="samy:DB32_006612"/>
<sequence length="194" mass="21708">MTPPRSDPDTGKRDVILDAALELFAERGFHGTAVPLVAERAKVGAGTIYRYFESKEHLVNALYRREKQRMTAALADGFPFDQPPREQFHVLFERAIAFMKGNAISVRFLELHHHAAYLDAESRALEEHGNALVEAAFRASIAQLAMRDLPPALLVAIVWGVFDGLLRAWSEGRLELSPAVVAQAEQCCWEAIRR</sequence>
<gene>
    <name evidence="4" type="ORF">DB32_006612</name>
</gene>
<dbReference type="Pfam" id="PF16295">
    <property type="entry name" value="TetR_C_10"/>
    <property type="match status" value="1"/>
</dbReference>
<dbReference type="InterPro" id="IPR009057">
    <property type="entry name" value="Homeodomain-like_sf"/>
</dbReference>